<reference evidence="2" key="2">
    <citation type="submission" date="2021-08" db="EMBL/GenBank/DDBJ databases">
        <authorList>
            <person name="Eriksson T."/>
        </authorList>
    </citation>
    <scope>NUCLEOTIDE SEQUENCE</scope>
    <source>
        <strain evidence="2">Stoneville</strain>
        <tissue evidence="2">Whole head</tissue>
    </source>
</reference>
<reference evidence="2" key="1">
    <citation type="journal article" date="2020" name="J Insects Food Feed">
        <title>The yellow mealworm (Tenebrio molitor) genome: a resource for the emerging insects as food and feed industry.</title>
        <authorList>
            <person name="Eriksson T."/>
            <person name="Andere A."/>
            <person name="Kelstrup H."/>
            <person name="Emery V."/>
            <person name="Picard C."/>
        </authorList>
    </citation>
    <scope>NUCLEOTIDE SEQUENCE</scope>
    <source>
        <strain evidence="2">Stoneville</strain>
        <tissue evidence="2">Whole head</tissue>
    </source>
</reference>
<accession>A0A8J6HV37</accession>
<protein>
    <submittedName>
        <fullName evidence="2">Uncharacterized protein</fullName>
    </submittedName>
</protein>
<evidence type="ECO:0000313" key="3">
    <source>
        <dbReference type="Proteomes" id="UP000719412"/>
    </source>
</evidence>
<dbReference type="Proteomes" id="UP000719412">
    <property type="component" value="Unassembled WGS sequence"/>
</dbReference>
<feature type="compositionally biased region" description="Pro residues" evidence="1">
    <location>
        <begin position="23"/>
        <end position="33"/>
    </location>
</feature>
<dbReference type="EMBL" id="JABDTM020001680">
    <property type="protein sequence ID" value="KAH0822511.1"/>
    <property type="molecule type" value="Genomic_DNA"/>
</dbReference>
<keyword evidence="3" id="KW-1185">Reference proteome</keyword>
<gene>
    <name evidence="2" type="ORF">GEV33_000280</name>
</gene>
<feature type="region of interest" description="Disordered" evidence="1">
    <location>
        <begin position="1"/>
        <end position="41"/>
    </location>
</feature>
<name>A0A8J6HV37_TENMO</name>
<proteinExistence type="predicted"/>
<evidence type="ECO:0000256" key="1">
    <source>
        <dbReference type="SAM" id="MobiDB-lite"/>
    </source>
</evidence>
<sequence length="79" mass="8553">MPPKTANGNAKPLKRMTSGPGDICPPPPPPPPPNKEDDEPRGAEVVEIVEEPTLKPSEIAKGMCRTMSALSKYIEFRVD</sequence>
<organism evidence="2 3">
    <name type="scientific">Tenebrio molitor</name>
    <name type="common">Yellow mealworm beetle</name>
    <dbReference type="NCBI Taxonomy" id="7067"/>
    <lineage>
        <taxon>Eukaryota</taxon>
        <taxon>Metazoa</taxon>
        <taxon>Ecdysozoa</taxon>
        <taxon>Arthropoda</taxon>
        <taxon>Hexapoda</taxon>
        <taxon>Insecta</taxon>
        <taxon>Pterygota</taxon>
        <taxon>Neoptera</taxon>
        <taxon>Endopterygota</taxon>
        <taxon>Coleoptera</taxon>
        <taxon>Polyphaga</taxon>
        <taxon>Cucujiformia</taxon>
        <taxon>Tenebrionidae</taxon>
        <taxon>Tenebrio</taxon>
    </lineage>
</organism>
<evidence type="ECO:0000313" key="2">
    <source>
        <dbReference type="EMBL" id="KAH0822511.1"/>
    </source>
</evidence>
<dbReference type="AlphaFoldDB" id="A0A8J6HV37"/>
<comment type="caution">
    <text evidence="2">The sequence shown here is derived from an EMBL/GenBank/DDBJ whole genome shotgun (WGS) entry which is preliminary data.</text>
</comment>